<dbReference type="SUPFAM" id="SSF56529">
    <property type="entry name" value="FAH"/>
    <property type="match status" value="1"/>
</dbReference>
<dbReference type="EMBL" id="BHYM01000005">
    <property type="protein sequence ID" value="GCE36858.1"/>
    <property type="molecule type" value="Genomic_DNA"/>
</dbReference>
<dbReference type="OrthoDB" id="9792678at2"/>
<dbReference type="RefSeq" id="WP_124389704.1">
    <property type="nucleotide sequence ID" value="NZ_BHYM01000005.1"/>
</dbReference>
<comment type="caution">
    <text evidence="1">The sequence shown here is derived from an EMBL/GenBank/DDBJ whole genome shotgun (WGS) entry which is preliminary data.</text>
</comment>
<evidence type="ECO:0008006" key="3">
    <source>
        <dbReference type="Google" id="ProtNLM"/>
    </source>
</evidence>
<dbReference type="AlphaFoldDB" id="A0A402BZS9"/>
<sequence length="229" mass="24649">MSQLTFTLPDGTVENVAVTTLLNAGYAGRNQEEVASHIAELAELGVPAPTTIPALYPISPYLAQQATTVSVQHGRTSGEAEWALVITDDDVLLTVACDHTDRDLEVHSVAWSKNAAPDVLGSRAWRLSEIADRLDDITLSAWVGQGDGEPSTLIQSGTLADLLAPKYWLDVLRERGLHKAGTVLVSGTISMRHGVDQFADAWKVEMRDPSTGDTLTCSYRTVRMPAPIG</sequence>
<evidence type="ECO:0000313" key="2">
    <source>
        <dbReference type="Proteomes" id="UP000287519"/>
    </source>
</evidence>
<gene>
    <name evidence="1" type="ORF">Rhow_005858</name>
</gene>
<dbReference type="Proteomes" id="UP000287519">
    <property type="component" value="Unassembled WGS sequence"/>
</dbReference>
<protein>
    <recommendedName>
        <fullName evidence="3">DUF2848 domain-containing protein</fullName>
    </recommendedName>
</protein>
<evidence type="ECO:0000313" key="1">
    <source>
        <dbReference type="EMBL" id="GCE36858.1"/>
    </source>
</evidence>
<dbReference type="InterPro" id="IPR036663">
    <property type="entry name" value="Fumarylacetoacetase_C_sf"/>
</dbReference>
<dbReference type="GO" id="GO:0003824">
    <property type="term" value="F:catalytic activity"/>
    <property type="evidence" value="ECO:0007669"/>
    <property type="project" value="InterPro"/>
</dbReference>
<proteinExistence type="predicted"/>
<dbReference type="InterPro" id="IPR021269">
    <property type="entry name" value="DUF2848"/>
</dbReference>
<keyword evidence="2" id="KW-1185">Reference proteome</keyword>
<organism evidence="1 2">
    <name type="scientific">Rhodococcus wratislaviensis</name>
    <name type="common">Tsukamurella wratislaviensis</name>
    <dbReference type="NCBI Taxonomy" id="44752"/>
    <lineage>
        <taxon>Bacteria</taxon>
        <taxon>Bacillati</taxon>
        <taxon>Actinomycetota</taxon>
        <taxon>Actinomycetes</taxon>
        <taxon>Mycobacteriales</taxon>
        <taxon>Nocardiaceae</taxon>
        <taxon>Rhodococcus</taxon>
    </lineage>
</organism>
<dbReference type="Pfam" id="PF11010">
    <property type="entry name" value="DUF2848"/>
    <property type="match status" value="1"/>
</dbReference>
<reference evidence="1 2" key="1">
    <citation type="submission" date="2018-11" db="EMBL/GenBank/DDBJ databases">
        <title>Microbial catabolism of amino acid.</title>
        <authorList>
            <person name="Hibi M."/>
            <person name="Ogawa J."/>
        </authorList>
    </citation>
    <scope>NUCLEOTIDE SEQUENCE [LARGE SCALE GENOMIC DNA]</scope>
    <source>
        <strain evidence="1 2">C31-06</strain>
    </source>
</reference>
<accession>A0A402BZS9</accession>
<name>A0A402BZS9_RHOWR</name>